<evidence type="ECO:0000256" key="1">
    <source>
        <dbReference type="ARBA" id="ARBA00022714"/>
    </source>
</evidence>
<dbReference type="Pfam" id="PF00355">
    <property type="entry name" value="Rieske"/>
    <property type="match status" value="1"/>
</dbReference>
<evidence type="ECO:0000259" key="5">
    <source>
        <dbReference type="PROSITE" id="PS51296"/>
    </source>
</evidence>
<evidence type="ECO:0000313" key="7">
    <source>
        <dbReference type="Proteomes" id="UP000249842"/>
    </source>
</evidence>
<proteinExistence type="predicted"/>
<dbReference type="InterPro" id="IPR036922">
    <property type="entry name" value="Rieske_2Fe-2S_sf"/>
</dbReference>
<keyword evidence="1" id="KW-0001">2Fe-2S</keyword>
<feature type="domain" description="Rieske" evidence="5">
    <location>
        <begin position="17"/>
        <end position="122"/>
    </location>
</feature>
<dbReference type="AlphaFoldDB" id="A0A328B0Y0"/>
<keyword evidence="7" id="KW-1185">Reference proteome</keyword>
<dbReference type="CDD" id="cd03467">
    <property type="entry name" value="Rieske"/>
    <property type="match status" value="1"/>
</dbReference>
<keyword evidence="4" id="KW-0411">Iron-sulfur</keyword>
<keyword evidence="2" id="KW-0479">Metal-binding</keyword>
<reference evidence="7" key="1">
    <citation type="submission" date="2018-05" db="EMBL/GenBank/DDBJ databases">
        <authorList>
            <person name="Li X."/>
        </authorList>
    </citation>
    <scope>NUCLEOTIDE SEQUENCE [LARGE SCALE GENOMIC DNA]</scope>
    <source>
        <strain evidence="7">HKS-05</strain>
    </source>
</reference>
<keyword evidence="3" id="KW-0408">Iron</keyword>
<dbReference type="SUPFAM" id="SSF50022">
    <property type="entry name" value="ISP domain"/>
    <property type="match status" value="1"/>
</dbReference>
<dbReference type="GO" id="GO:0051537">
    <property type="term" value="F:2 iron, 2 sulfur cluster binding"/>
    <property type="evidence" value="ECO:0007669"/>
    <property type="project" value="UniProtKB-KW"/>
</dbReference>
<organism evidence="6 7">
    <name type="scientific">Phenylobacterium hankyongense</name>
    <dbReference type="NCBI Taxonomy" id="1813876"/>
    <lineage>
        <taxon>Bacteria</taxon>
        <taxon>Pseudomonadati</taxon>
        <taxon>Pseudomonadota</taxon>
        <taxon>Alphaproteobacteria</taxon>
        <taxon>Caulobacterales</taxon>
        <taxon>Caulobacteraceae</taxon>
        <taxon>Phenylobacterium</taxon>
    </lineage>
</organism>
<name>A0A328B0Y0_9CAUL</name>
<dbReference type="InterPro" id="IPR017941">
    <property type="entry name" value="Rieske_2Fe-2S"/>
</dbReference>
<gene>
    <name evidence="6" type="ORF">DJ021_12465</name>
</gene>
<evidence type="ECO:0000313" key="6">
    <source>
        <dbReference type="EMBL" id="RAK60559.1"/>
    </source>
</evidence>
<evidence type="ECO:0000256" key="2">
    <source>
        <dbReference type="ARBA" id="ARBA00022723"/>
    </source>
</evidence>
<sequence>MTTEAAPARLDRTPAGVRLCALTDIAERGARGFVLQIGEARFHGFVVRRGPEVVGYVDRCPHMGFPLVQVLDAYQTPDGRLLQCAWHGALFEPEDGRCVGGPCLGASLTPWPVRTVDGAVVTA</sequence>
<dbReference type="PROSITE" id="PS51296">
    <property type="entry name" value="RIESKE"/>
    <property type="match status" value="1"/>
</dbReference>
<dbReference type="RefSeq" id="WP_111457852.1">
    <property type="nucleotide sequence ID" value="NZ_QFYP01000001.1"/>
</dbReference>
<accession>A0A328B0Y0</accession>
<dbReference type="Proteomes" id="UP000249842">
    <property type="component" value="Unassembled WGS sequence"/>
</dbReference>
<dbReference type="OrthoDB" id="9800776at2"/>
<dbReference type="EMBL" id="QFYP01000001">
    <property type="protein sequence ID" value="RAK60559.1"/>
    <property type="molecule type" value="Genomic_DNA"/>
</dbReference>
<evidence type="ECO:0000256" key="4">
    <source>
        <dbReference type="ARBA" id="ARBA00023014"/>
    </source>
</evidence>
<dbReference type="GO" id="GO:0046872">
    <property type="term" value="F:metal ion binding"/>
    <property type="evidence" value="ECO:0007669"/>
    <property type="project" value="UniProtKB-KW"/>
</dbReference>
<evidence type="ECO:0000256" key="3">
    <source>
        <dbReference type="ARBA" id="ARBA00023004"/>
    </source>
</evidence>
<protein>
    <submittedName>
        <fullName evidence="6">Rieske (2Fe-2S) protein</fullName>
    </submittedName>
</protein>
<comment type="caution">
    <text evidence="6">The sequence shown here is derived from an EMBL/GenBank/DDBJ whole genome shotgun (WGS) entry which is preliminary data.</text>
</comment>
<dbReference type="Gene3D" id="2.102.10.10">
    <property type="entry name" value="Rieske [2Fe-2S] iron-sulphur domain"/>
    <property type="match status" value="1"/>
</dbReference>